<name>A0A291RFT0_9NOCA</name>
<organism evidence="2 3">
    <name type="scientific">Nocardia terpenica</name>
    <dbReference type="NCBI Taxonomy" id="455432"/>
    <lineage>
        <taxon>Bacteria</taxon>
        <taxon>Bacillati</taxon>
        <taxon>Actinomycetota</taxon>
        <taxon>Actinomycetes</taxon>
        <taxon>Mycobacteriales</taxon>
        <taxon>Nocardiaceae</taxon>
        <taxon>Nocardia</taxon>
    </lineage>
</organism>
<dbReference type="Proteomes" id="UP000221961">
    <property type="component" value="Chromosome"/>
</dbReference>
<dbReference type="GO" id="GO:0003677">
    <property type="term" value="F:DNA binding"/>
    <property type="evidence" value="ECO:0007669"/>
    <property type="project" value="InterPro"/>
</dbReference>
<reference evidence="2 3" key="1">
    <citation type="submission" date="2017-10" db="EMBL/GenBank/DDBJ databases">
        <title>Comparative genomics between pathogenic Norcardia.</title>
        <authorList>
            <person name="Zeng L."/>
        </authorList>
    </citation>
    <scope>NUCLEOTIDE SEQUENCE [LARGE SCALE GENOMIC DNA]</scope>
    <source>
        <strain evidence="2 3">NC_YFY_NT001</strain>
    </source>
</reference>
<dbReference type="PROSITE" id="PS50943">
    <property type="entry name" value="HTH_CROC1"/>
    <property type="match status" value="1"/>
</dbReference>
<gene>
    <name evidence="2" type="ORF">CRH09_07990</name>
</gene>
<dbReference type="Gene3D" id="1.10.260.40">
    <property type="entry name" value="lambda repressor-like DNA-binding domains"/>
    <property type="match status" value="1"/>
</dbReference>
<dbReference type="Pfam" id="PF19054">
    <property type="entry name" value="DUF5753"/>
    <property type="match status" value="1"/>
</dbReference>
<sequence length="292" mass="32901">MSANLLVMTDSRNVASLRSQWLGQRLRDLREAAGISLTDASEYLGLKNASTMSRYETGVIPLRWTDVDALLTLYGVADHALRSELIDLAKEAWRKGWWDEYRDAVGDKRYLDAFWLESRSRHIKIFSFGLLHGLLQTPAYMDAVFRDDPTMDEAARTRATELRHARQRVITEGSAALTVIVHETILRQKVTDSATTREQLAHLLDLGRRGRVTLRVIGFDTSVLRAHAGSFVLFDLGEPFGTVAYVENFAGCLYLESPAVDRYLSAYDNIEKAAFTTGESAKIIKRAIEGWK</sequence>
<evidence type="ECO:0000259" key="1">
    <source>
        <dbReference type="PROSITE" id="PS50943"/>
    </source>
</evidence>
<dbReference type="KEGG" id="ntp:CRH09_07990"/>
<dbReference type="InterPro" id="IPR001387">
    <property type="entry name" value="Cro/C1-type_HTH"/>
</dbReference>
<dbReference type="CDD" id="cd00093">
    <property type="entry name" value="HTH_XRE"/>
    <property type="match status" value="1"/>
</dbReference>
<dbReference type="SUPFAM" id="SSF47413">
    <property type="entry name" value="lambda repressor-like DNA-binding domains"/>
    <property type="match status" value="1"/>
</dbReference>
<proteinExistence type="predicted"/>
<dbReference type="InterPro" id="IPR043917">
    <property type="entry name" value="DUF5753"/>
</dbReference>
<dbReference type="AlphaFoldDB" id="A0A291RFT0"/>
<dbReference type="Pfam" id="PF13560">
    <property type="entry name" value="HTH_31"/>
    <property type="match status" value="1"/>
</dbReference>
<dbReference type="InterPro" id="IPR010982">
    <property type="entry name" value="Lambda_DNA-bd_dom_sf"/>
</dbReference>
<feature type="domain" description="HTH cro/C1-type" evidence="1">
    <location>
        <begin position="26"/>
        <end position="81"/>
    </location>
</feature>
<evidence type="ECO:0000313" key="3">
    <source>
        <dbReference type="Proteomes" id="UP000221961"/>
    </source>
</evidence>
<evidence type="ECO:0000313" key="2">
    <source>
        <dbReference type="EMBL" id="ATL66159.1"/>
    </source>
</evidence>
<protein>
    <submittedName>
        <fullName evidence="2">Transcriptional regulator</fullName>
    </submittedName>
</protein>
<dbReference type="SMART" id="SM00530">
    <property type="entry name" value="HTH_XRE"/>
    <property type="match status" value="1"/>
</dbReference>
<dbReference type="EMBL" id="CP023778">
    <property type="protein sequence ID" value="ATL66159.1"/>
    <property type="molecule type" value="Genomic_DNA"/>
</dbReference>
<accession>A0A291RFT0</accession>